<protein>
    <submittedName>
        <fullName evidence="1">Uncharacterized protein</fullName>
    </submittedName>
</protein>
<dbReference type="SUPFAM" id="SSF82199">
    <property type="entry name" value="SET domain"/>
    <property type="match status" value="1"/>
</dbReference>
<dbReference type="AlphaFoldDB" id="A0A7G2C568"/>
<evidence type="ECO:0000313" key="2">
    <source>
        <dbReference type="Proteomes" id="UP000515908"/>
    </source>
</evidence>
<accession>A0A7G2C568</accession>
<organism evidence="1 2">
    <name type="scientific">Angomonas deanei</name>
    <dbReference type="NCBI Taxonomy" id="59799"/>
    <lineage>
        <taxon>Eukaryota</taxon>
        <taxon>Discoba</taxon>
        <taxon>Euglenozoa</taxon>
        <taxon>Kinetoplastea</taxon>
        <taxon>Metakinetoplastina</taxon>
        <taxon>Trypanosomatida</taxon>
        <taxon>Trypanosomatidae</taxon>
        <taxon>Strigomonadinae</taxon>
        <taxon>Angomonas</taxon>
    </lineage>
</organism>
<name>A0A7G2C568_9TRYP</name>
<keyword evidence="2" id="KW-1185">Reference proteome</keyword>
<reference evidence="1 2" key="1">
    <citation type="submission" date="2020-08" db="EMBL/GenBank/DDBJ databases">
        <authorList>
            <person name="Newling K."/>
            <person name="Davey J."/>
            <person name="Forrester S."/>
        </authorList>
    </citation>
    <scope>NUCLEOTIDE SEQUENCE [LARGE SCALE GENOMIC DNA]</scope>
    <source>
        <strain evidence="2">Crithidia deanei Carvalho (ATCC PRA-265)</strain>
    </source>
</reference>
<dbReference type="InterPro" id="IPR046341">
    <property type="entry name" value="SET_dom_sf"/>
</dbReference>
<dbReference type="EMBL" id="LR877146">
    <property type="protein sequence ID" value="CAD2213907.1"/>
    <property type="molecule type" value="Genomic_DNA"/>
</dbReference>
<sequence length="305" mass="35022">MTNYQERVEEERQAFYAVGDREREVKAKKRKVATSFDEKVAEGNKYYPQTALPSAGKAPHSMDDGLNFQDAVQTVPSEKNEDTIQENVEEPFVSALPPPPSFEELEWCFRFVLSRATMLPHLRRAGLEEDFFTESRQHNEAGAYHQKQEFDKLGNLILHQRNNFYKYVFNAFDEEIYNRNYNFDPTDILTVVPLADFLQAPPDGNANVRMMVKTTKEEGEGESLTLQLVATEPIDELDTLTLPFSKSYSLSYTLYKYGFLPLRQREVERGEVLSRYGVMDLNESDREVAGGKTASFVAAMKKYIT</sequence>
<gene>
    <name evidence="1" type="ORF">ADEAN_000135100</name>
</gene>
<evidence type="ECO:0000313" key="1">
    <source>
        <dbReference type="EMBL" id="CAD2213907.1"/>
    </source>
</evidence>
<dbReference type="Gene3D" id="3.90.1410.10">
    <property type="entry name" value="set domain protein methyltransferase, domain 1"/>
    <property type="match status" value="1"/>
</dbReference>
<dbReference type="Proteomes" id="UP000515908">
    <property type="component" value="Chromosome 02"/>
</dbReference>
<dbReference type="VEuPathDB" id="TriTrypDB:ADEAN_000135100"/>
<proteinExistence type="predicted"/>